<evidence type="ECO:0000313" key="3">
    <source>
        <dbReference type="Proteomes" id="UP000235371"/>
    </source>
</evidence>
<dbReference type="EMBL" id="KZ613913">
    <property type="protein sequence ID" value="PMD50754.1"/>
    <property type="molecule type" value="Genomic_DNA"/>
</dbReference>
<dbReference type="InParanoid" id="A0A2J6SJ12"/>
<sequence>MQFSTILPIVFCLAASTLANPMALPKKNHCGDGAGAGPGAATGVVSAQVKANVSAQIDKWLGDIKSVNTFVDAVGSVTDPAVISSMAATAFVAAQNEGVSNTVLQQDVTLDASGLAAAQALIGQFNIIGPAINDTIFNPGNVQKNLDAINGARCPPPQGKDAISQEGAVQAAAALAVGITVPPPQTPTACTTVAAATN</sequence>
<name>A0A2J6SJ12_9HELO</name>
<accession>A0A2J6SJ12</accession>
<evidence type="ECO:0000256" key="1">
    <source>
        <dbReference type="SAM" id="SignalP"/>
    </source>
</evidence>
<evidence type="ECO:0000313" key="2">
    <source>
        <dbReference type="EMBL" id="PMD50754.1"/>
    </source>
</evidence>
<dbReference type="OrthoDB" id="5237698at2759"/>
<feature type="chain" id="PRO_5014392767" description="Cell wall protein" evidence="1">
    <location>
        <begin position="20"/>
        <end position="198"/>
    </location>
</feature>
<keyword evidence="3" id="KW-1185">Reference proteome</keyword>
<keyword evidence="1" id="KW-0732">Signal</keyword>
<feature type="signal peptide" evidence="1">
    <location>
        <begin position="1"/>
        <end position="19"/>
    </location>
</feature>
<dbReference type="GeneID" id="36585608"/>
<proteinExistence type="predicted"/>
<dbReference type="Proteomes" id="UP000235371">
    <property type="component" value="Unassembled WGS sequence"/>
</dbReference>
<evidence type="ECO:0008006" key="4">
    <source>
        <dbReference type="Google" id="ProtNLM"/>
    </source>
</evidence>
<protein>
    <recommendedName>
        <fullName evidence="4">Cell wall protein</fullName>
    </recommendedName>
</protein>
<reference evidence="2 3" key="1">
    <citation type="submission" date="2016-04" db="EMBL/GenBank/DDBJ databases">
        <title>A degradative enzymes factory behind the ericoid mycorrhizal symbiosis.</title>
        <authorList>
            <consortium name="DOE Joint Genome Institute"/>
            <person name="Martino E."/>
            <person name="Morin E."/>
            <person name="Grelet G."/>
            <person name="Kuo A."/>
            <person name="Kohler A."/>
            <person name="Daghino S."/>
            <person name="Barry K."/>
            <person name="Choi C."/>
            <person name="Cichocki N."/>
            <person name="Clum A."/>
            <person name="Copeland A."/>
            <person name="Hainaut M."/>
            <person name="Haridas S."/>
            <person name="Labutti K."/>
            <person name="Lindquist E."/>
            <person name="Lipzen A."/>
            <person name="Khouja H.-R."/>
            <person name="Murat C."/>
            <person name="Ohm R."/>
            <person name="Olson A."/>
            <person name="Spatafora J."/>
            <person name="Veneault-Fourrey C."/>
            <person name="Henrissat B."/>
            <person name="Grigoriev I."/>
            <person name="Martin F."/>
            <person name="Perotto S."/>
        </authorList>
    </citation>
    <scope>NUCLEOTIDE SEQUENCE [LARGE SCALE GENOMIC DNA]</scope>
    <source>
        <strain evidence="2 3">E</strain>
    </source>
</reference>
<dbReference type="AlphaFoldDB" id="A0A2J6SJ12"/>
<dbReference type="RefSeq" id="XP_024727658.1">
    <property type="nucleotide sequence ID" value="XM_024877531.1"/>
</dbReference>
<gene>
    <name evidence="2" type="ORF">K444DRAFT_576456</name>
</gene>
<organism evidence="2 3">
    <name type="scientific">Hyaloscypha bicolor E</name>
    <dbReference type="NCBI Taxonomy" id="1095630"/>
    <lineage>
        <taxon>Eukaryota</taxon>
        <taxon>Fungi</taxon>
        <taxon>Dikarya</taxon>
        <taxon>Ascomycota</taxon>
        <taxon>Pezizomycotina</taxon>
        <taxon>Leotiomycetes</taxon>
        <taxon>Helotiales</taxon>
        <taxon>Hyaloscyphaceae</taxon>
        <taxon>Hyaloscypha</taxon>
        <taxon>Hyaloscypha bicolor</taxon>
    </lineage>
</organism>